<organism evidence="10 11">
    <name type="scientific">Mortierella alpina</name>
    <name type="common">Oleaginous fungus</name>
    <name type="synonym">Mortierella renispora</name>
    <dbReference type="NCBI Taxonomy" id="64518"/>
    <lineage>
        <taxon>Eukaryota</taxon>
        <taxon>Fungi</taxon>
        <taxon>Fungi incertae sedis</taxon>
        <taxon>Mucoromycota</taxon>
        <taxon>Mortierellomycotina</taxon>
        <taxon>Mortierellomycetes</taxon>
        <taxon>Mortierellales</taxon>
        <taxon>Mortierellaceae</taxon>
        <taxon>Mortierella</taxon>
    </lineage>
</organism>
<evidence type="ECO:0000256" key="7">
    <source>
        <dbReference type="ARBA" id="ARBA00023274"/>
    </source>
</evidence>
<dbReference type="SMART" id="SM01036">
    <property type="entry name" value="BP28CT"/>
    <property type="match status" value="1"/>
</dbReference>
<dbReference type="InterPro" id="IPR056473">
    <property type="entry name" value="HEAT_Utp10/HEAT1"/>
</dbReference>
<keyword evidence="5 8" id="KW-0698">rRNA processing</keyword>
<keyword evidence="6 8" id="KW-0539">Nucleus</keyword>
<dbReference type="PANTHER" id="PTHR13457">
    <property type="entry name" value="BAP28"/>
    <property type="match status" value="1"/>
</dbReference>
<dbReference type="GO" id="GO:0030686">
    <property type="term" value="C:90S preribosome"/>
    <property type="evidence" value="ECO:0007669"/>
    <property type="project" value="TreeGrafter"/>
</dbReference>
<proteinExistence type="inferred from homology"/>
<comment type="subunit">
    <text evidence="8">Component of the ribosomal small subunit (SSU) processome.</text>
</comment>
<dbReference type="InterPro" id="IPR011989">
    <property type="entry name" value="ARM-like"/>
</dbReference>
<evidence type="ECO:0000259" key="9">
    <source>
        <dbReference type="SMART" id="SM01036"/>
    </source>
</evidence>
<reference evidence="10" key="1">
    <citation type="submission" date="2021-07" db="EMBL/GenBank/DDBJ databases">
        <title>Draft genome of Mortierella alpina, strain LL118, isolated from an aspen leaf litter sample.</title>
        <authorList>
            <person name="Yang S."/>
            <person name="Vinatzer B.A."/>
        </authorList>
    </citation>
    <scope>NUCLEOTIDE SEQUENCE</scope>
    <source>
        <strain evidence="10">LL118</strain>
    </source>
</reference>
<feature type="domain" description="BP28 C-terminal" evidence="9">
    <location>
        <begin position="1857"/>
        <end position="2031"/>
    </location>
</feature>
<dbReference type="GO" id="GO:0045943">
    <property type="term" value="P:positive regulation of transcription by RNA polymerase I"/>
    <property type="evidence" value="ECO:0007669"/>
    <property type="project" value="TreeGrafter"/>
</dbReference>
<dbReference type="SUPFAM" id="SSF48371">
    <property type="entry name" value="ARM repeat"/>
    <property type="match status" value="3"/>
</dbReference>
<dbReference type="PANTHER" id="PTHR13457:SF1">
    <property type="entry name" value="HEAT REPEAT-CONTAINING PROTEIN 1"/>
    <property type="match status" value="1"/>
</dbReference>
<dbReference type="InterPro" id="IPR040191">
    <property type="entry name" value="UTP10"/>
</dbReference>
<dbReference type="Pfam" id="PF12397">
    <property type="entry name" value="U3snoRNP10"/>
    <property type="match status" value="1"/>
</dbReference>
<dbReference type="GO" id="GO:0032040">
    <property type="term" value="C:small-subunit processome"/>
    <property type="evidence" value="ECO:0007669"/>
    <property type="project" value="TreeGrafter"/>
</dbReference>
<evidence type="ECO:0000256" key="3">
    <source>
        <dbReference type="ARBA" id="ARBA00015399"/>
    </source>
</evidence>
<dbReference type="GO" id="GO:0030515">
    <property type="term" value="F:snoRNA binding"/>
    <property type="evidence" value="ECO:0007669"/>
    <property type="project" value="TreeGrafter"/>
</dbReference>
<accession>A0A9P7ZW34</accession>
<evidence type="ECO:0000313" key="11">
    <source>
        <dbReference type="Proteomes" id="UP000717515"/>
    </source>
</evidence>
<protein>
    <recommendedName>
        <fullName evidence="3 8">U3 small nucleolar RNA-associated protein 10</fullName>
    </recommendedName>
</protein>
<dbReference type="EMBL" id="JAIFTL010000532">
    <property type="protein sequence ID" value="KAG9319233.1"/>
    <property type="molecule type" value="Genomic_DNA"/>
</dbReference>
<evidence type="ECO:0000256" key="1">
    <source>
        <dbReference type="ARBA" id="ARBA00004604"/>
    </source>
</evidence>
<keyword evidence="7 8" id="KW-0687">Ribonucleoprotein</keyword>
<evidence type="ECO:0000313" key="10">
    <source>
        <dbReference type="EMBL" id="KAG9319233.1"/>
    </source>
</evidence>
<evidence type="ECO:0000256" key="8">
    <source>
        <dbReference type="RuleBase" id="RU367065"/>
    </source>
</evidence>
<evidence type="ECO:0000256" key="2">
    <source>
        <dbReference type="ARBA" id="ARBA00010559"/>
    </source>
</evidence>
<dbReference type="GO" id="GO:0034455">
    <property type="term" value="C:t-UTP complex"/>
    <property type="evidence" value="ECO:0007669"/>
    <property type="project" value="TreeGrafter"/>
</dbReference>
<comment type="caution">
    <text evidence="10">The sequence shown here is derived from an EMBL/GenBank/DDBJ whole genome shotgun (WGS) entry which is preliminary data.</text>
</comment>
<dbReference type="Gene3D" id="1.25.10.10">
    <property type="entry name" value="Leucine-rich Repeat Variant"/>
    <property type="match status" value="2"/>
</dbReference>
<evidence type="ECO:0000256" key="6">
    <source>
        <dbReference type="ARBA" id="ARBA00023242"/>
    </source>
</evidence>
<name>A0A9P7ZW34_MORAP</name>
<dbReference type="InterPro" id="IPR012954">
    <property type="entry name" value="BP28_C_dom"/>
</dbReference>
<dbReference type="Proteomes" id="UP000717515">
    <property type="component" value="Unassembled WGS sequence"/>
</dbReference>
<dbReference type="Pfam" id="PF08146">
    <property type="entry name" value="BP28CT"/>
    <property type="match status" value="1"/>
</dbReference>
<dbReference type="Pfam" id="PF23243">
    <property type="entry name" value="HEAT_HEATR1"/>
    <property type="match status" value="1"/>
</dbReference>
<dbReference type="InterPro" id="IPR016024">
    <property type="entry name" value="ARM-type_fold"/>
</dbReference>
<keyword evidence="4 8" id="KW-0690">Ribosome biogenesis</keyword>
<sequence>MSSLARQLKAIGSADANKGSEKAAKHRASFLFDSKQAADYDIDTIYSIGVNGITELKQLDPKFAPFEKTLFAESMKSVDRVLQTKEDNEKLDESITLFLRQLSPYFLLKPAGKALEWLIRRFRIHEFNIDAIVHAVLPYHETALFVTMISILQIEETSRWVFLRPIRKSKQPLERTLLIQYMLKDRSVVEFICETVLQAVTRRTSFKTLMSFYAAVMLQYIASLPVITDEVLTIVFPFILEGLKAKSSPEYQIASYMIISQISERATLTYEVLSSLFATMTSSYANTFQMLLCIVHVCQTQETCQEFPERAFKNLSRIEGIDTVVLSILQKYSAQRFLYPFLIALAKHSAKHENYSHVLNTILKEERLPSTIVTGVCSAVLDLYLAQRQEDETAEINEHTLSILNVLHQNYSKDLDASLQAKLEDTKEERHTKTHSHLYAFISKVFNGTRHQPLKESNTTLFLSVNHADASIRFIAVKKLGQILSEKTSELANVDNEDTFVKDTLLARLQDDDERIVNQVLNTEELKDFVAPQDLLRGLVNVITAPSTTKGIRRQALVYLLTVFLTNNNDRREEVLAVVLGHVLLIKDLHKASIALIAKIASSDLKSEPLLKNIGAAIKDLTKEDSASPASDTLVSADLALIKALAANLAAHRSFAEGLNVYLQGLEGDHAAFRLLSIFVITKAIHQLKGEQQLKAVSLYLPVLLRNLKSHSSSVKAVRAEVHEGCPSKELLTQIVTKSWTPSTEVSAIHVSLLSIVSDLKKPTKSSTAWLSTEPRSEYATVVLSMYKTFVGTVNMAAYEQMIEKLFELHLTSDSIEFLCNLWTDSEAPALIQLRSLQIANANLQAFASQTKSDATDFQVIIPSLLTALASPVKAVRETAVACLNAISSLYPKVKTAGKKGKSMATDIFKFDSFYGKTSDQLEFLMPDQVASFLAQLVQSREEFITDGGYLARYLSETLNHVEGETKAAASSKDSIVSFLLSHVLAFERVSCRIALLQLLDQITSPTKLKMLLPLIESLVQLRFVGQNADELNTELARCLVRCFSPETSSLLEGKSGKYRYAFLQLLKLDSSAATNTDMEESSTSFRRLALGQLNAHFFGGLSVSLQRDIFVVLIDLATNAPQETVRVVKQVLRDAPISSDLVIFEMATIQATLMKETLVDEENHAKRQRKVTADSSTPSAIVEALYRLVSVLELLEYKEVTETSKLVTPLFELLSTIMNSDIDNTPVSIEYINQLMLSSLTTFVRQGESGANVGKLDESMLRVDLVVSCIRVTSNPQTHNQALLLMAAIASLYPEKVLHNIMPVFTFMGANVLRQDDNYSFHVIQQTLEKIIPPLVSAHRRQADEGRSLVIQVRPIIKVFIDALFHIPKHRRLRLFSVLISTLGEEEFLHAVICMVIEKSTERSSKGQQTEADSLNEFALSLSNQFSAVVQMKAVITLMDVIQTLPNEKSAEGGDVEMEEHLFVISNHNNKQIRQFKLSVLMFSSSVMAAKSFLSKILTQTNTDAGAESVLESHYLQLAERLLSLVGSFGAFVNVLAARKEQSVLVTKFWRGIVKVTHDVLDKVHILLSLPSFVKIMVALFEHKDVTIRRKAMVLFNQKISNVPGSPAAVPAIYQDMVVGVCEDLKRVVEADQVEGATAEEVAINKQTALLCLSTIVRQFGASHPAVITKIVPVIIGPSGLLHANEQVKASCLVCLTFMCQELGVRVVPFLPKFMPVVLSILTGTLSSTNAAAAAAAEADTKKSSRYNNSVLLQLAVVSHLETLIKVLPQFVSPYVTKILAGTLHPVLAGYEGKDASKLQILDKNKKLLTEMSIHIQPRILLPPVLGYYETAVKDGKDSLLALFDLVSQTINAMPRDVIAVHYKQIFKFFLGAFDYRRVHGEDKERKSSVAAIEGAVIEAFMQLVMKLNETLFKPLFLKSLDWATTELQVAKASFQDTQARLIFFYKLLNALLEQLKSIVTPYYGYVVDNVIEALTGYAKKAKSSASYEEEDEDELKVDGQVIRKRDMDELWSWMVSSLQKCFLHDNDGLWNADRFEKLLHPLVNQLLVTVNVASESSAAESGAEWKSYENRMNTWLVPCLGQLAVTLSNDALWKPLNYQVLLKTREDDRQIRLSALRVLQEFYKRLGEEFLILLPETIPFLAELMEDDDHEVEALTQQVIADIEVYLGGSLQKYFH</sequence>
<gene>
    <name evidence="10" type="ORF">KVV02_008218</name>
</gene>
<comment type="function">
    <text evidence="8">Involved in nucleolar processing of pre-18S ribosomal RNA.</text>
</comment>
<comment type="similarity">
    <text evidence="2 8">Belongs to the HEATR1/UTP10 family.</text>
</comment>
<evidence type="ECO:0000256" key="5">
    <source>
        <dbReference type="ARBA" id="ARBA00022552"/>
    </source>
</evidence>
<comment type="subcellular location">
    <subcellularLocation>
        <location evidence="1 8">Nucleus</location>
        <location evidence="1 8">Nucleolus</location>
    </subcellularLocation>
</comment>
<dbReference type="InterPro" id="IPR022125">
    <property type="entry name" value="U3snoRNP10_N"/>
</dbReference>
<dbReference type="GO" id="GO:0000462">
    <property type="term" value="P:maturation of SSU-rRNA from tricistronic rRNA transcript (SSU-rRNA, 5.8S rRNA, LSU-rRNA)"/>
    <property type="evidence" value="ECO:0007669"/>
    <property type="project" value="TreeGrafter"/>
</dbReference>
<evidence type="ECO:0000256" key="4">
    <source>
        <dbReference type="ARBA" id="ARBA00022517"/>
    </source>
</evidence>